<evidence type="ECO:0000313" key="8">
    <source>
        <dbReference type="EMBL" id="SLN66224.1"/>
    </source>
</evidence>
<comment type="catalytic activity">
    <reaction evidence="6">
        <text>GTP + H2O = GDP + phosphate + H(+)</text>
        <dbReference type="Rhea" id="RHEA:19669"/>
        <dbReference type="ChEBI" id="CHEBI:15377"/>
        <dbReference type="ChEBI" id="CHEBI:15378"/>
        <dbReference type="ChEBI" id="CHEBI:37565"/>
        <dbReference type="ChEBI" id="CHEBI:43474"/>
        <dbReference type="ChEBI" id="CHEBI:58189"/>
    </reaction>
    <physiologicalReaction direction="left-to-right" evidence="6">
        <dbReference type="Rhea" id="RHEA:19670"/>
    </physiologicalReaction>
</comment>
<dbReference type="GO" id="GO:0005737">
    <property type="term" value="C:cytoplasm"/>
    <property type="evidence" value="ECO:0007669"/>
    <property type="project" value="TreeGrafter"/>
</dbReference>
<dbReference type="RefSeq" id="WP_085807177.1">
    <property type="nucleotide sequence ID" value="NZ_FWFX01000013.1"/>
</dbReference>
<dbReference type="EMBL" id="FWFX01000013">
    <property type="protein sequence ID" value="SLN66224.1"/>
    <property type="molecule type" value="Genomic_DNA"/>
</dbReference>
<evidence type="ECO:0000256" key="1">
    <source>
        <dbReference type="ARBA" id="ARBA00022741"/>
    </source>
</evidence>
<evidence type="ECO:0000313" key="9">
    <source>
        <dbReference type="Proteomes" id="UP000193061"/>
    </source>
</evidence>
<dbReference type="Pfam" id="PF02492">
    <property type="entry name" value="cobW"/>
    <property type="match status" value="1"/>
</dbReference>
<dbReference type="InterPro" id="IPR027417">
    <property type="entry name" value="P-loop_NTPase"/>
</dbReference>
<keyword evidence="9" id="KW-1185">Reference proteome</keyword>
<evidence type="ECO:0000256" key="5">
    <source>
        <dbReference type="ARBA" id="ARBA00045658"/>
    </source>
</evidence>
<keyword evidence="3" id="KW-0143">Chaperone</keyword>
<evidence type="ECO:0000256" key="6">
    <source>
        <dbReference type="ARBA" id="ARBA00049117"/>
    </source>
</evidence>
<dbReference type="InterPro" id="IPR011629">
    <property type="entry name" value="CobW-like_C"/>
</dbReference>
<dbReference type="AlphaFoldDB" id="A0A1X7A1W9"/>
<dbReference type="InterPro" id="IPR051316">
    <property type="entry name" value="Zinc-reg_GTPase_activator"/>
</dbReference>
<dbReference type="Gene3D" id="3.40.50.300">
    <property type="entry name" value="P-loop containing nucleotide triphosphate hydrolases"/>
    <property type="match status" value="1"/>
</dbReference>
<dbReference type="SUPFAM" id="SSF52540">
    <property type="entry name" value="P-loop containing nucleoside triphosphate hydrolases"/>
    <property type="match status" value="1"/>
</dbReference>
<dbReference type="Pfam" id="PF07683">
    <property type="entry name" value="CobW_C"/>
    <property type="match status" value="1"/>
</dbReference>
<keyword evidence="2" id="KW-0378">Hydrolase</keyword>
<dbReference type="Gene3D" id="3.30.1220.10">
    <property type="entry name" value="CobW-like, C-terminal domain"/>
    <property type="match status" value="1"/>
</dbReference>
<feature type="domain" description="CobW C-terminal" evidence="7">
    <location>
        <begin position="250"/>
        <end position="344"/>
    </location>
</feature>
<organism evidence="8 9">
    <name type="scientific">Roseovarius albus</name>
    <dbReference type="NCBI Taxonomy" id="1247867"/>
    <lineage>
        <taxon>Bacteria</taxon>
        <taxon>Pseudomonadati</taxon>
        <taxon>Pseudomonadota</taxon>
        <taxon>Alphaproteobacteria</taxon>
        <taxon>Rhodobacterales</taxon>
        <taxon>Roseobacteraceae</taxon>
        <taxon>Roseovarius</taxon>
    </lineage>
</organism>
<evidence type="ECO:0000256" key="3">
    <source>
        <dbReference type="ARBA" id="ARBA00023186"/>
    </source>
</evidence>
<comment type="similarity">
    <text evidence="4">Belongs to the SIMIBI class G3E GTPase family. ZNG1 subfamily.</text>
</comment>
<dbReference type="Proteomes" id="UP000193061">
    <property type="component" value="Unassembled WGS sequence"/>
</dbReference>
<proteinExistence type="inferred from homology"/>
<evidence type="ECO:0000256" key="2">
    <source>
        <dbReference type="ARBA" id="ARBA00022801"/>
    </source>
</evidence>
<dbReference type="GO" id="GO:0016787">
    <property type="term" value="F:hydrolase activity"/>
    <property type="evidence" value="ECO:0007669"/>
    <property type="project" value="UniProtKB-KW"/>
</dbReference>
<dbReference type="InterPro" id="IPR036627">
    <property type="entry name" value="CobW-likC_sf"/>
</dbReference>
<dbReference type="PANTHER" id="PTHR13748">
    <property type="entry name" value="COBW-RELATED"/>
    <property type="match status" value="1"/>
</dbReference>
<dbReference type="PANTHER" id="PTHR13748:SF62">
    <property type="entry name" value="COBW DOMAIN-CONTAINING PROTEIN"/>
    <property type="match status" value="1"/>
</dbReference>
<comment type="function">
    <text evidence="5">Zinc chaperone that directly transfers zinc cofactor to target proteins, thereby activating them. Zinc is transferred from the CXCC motif in the GTPase domain to the zinc binding site in target proteins in a process requiring GTP hydrolysis.</text>
</comment>
<accession>A0A1X7A1W9</accession>
<keyword evidence="1" id="KW-0547">Nucleotide-binding</keyword>
<dbReference type="SUPFAM" id="SSF90002">
    <property type="entry name" value="Hypothetical protein YjiA, C-terminal domain"/>
    <property type="match status" value="1"/>
</dbReference>
<name>A0A1X7A1W9_9RHOB</name>
<sequence length="358" mass="38405">MTNSDNRLPVTLLTGFLGAGKTTLLNSILKDSAAGRVAVVVNEFGEAGLDHDLIETSQDDIVLMQSGCLCCSIRGDLAQTIGDLLMRRDAGNVAFDRVVIETTGLADPAPILQTLLVDSTLATTLRMDGIVTVADAAAGPATLDAQFEAVSQVAMADLIVLSKVDLVSKTAVKSFQDRLRKLNQTARIVQATQGKVPVKTLFGLSGLRRDVAATQALDWLTPVKADPLANLSGLATTTTEPAFSPHDPRIQSVSMVFNEPLKDAAFDLWLDTLIALKGPDILRVKGIVFLEGIDRPFVFHGVQHIFDPPVQLSDWPAGDRTSRIVVIAKDLARAELQRSFDMLRATQIIQDAPSEATA</sequence>
<evidence type="ECO:0000259" key="7">
    <source>
        <dbReference type="SMART" id="SM00833"/>
    </source>
</evidence>
<dbReference type="InterPro" id="IPR003495">
    <property type="entry name" value="CobW/HypB/UreG_nucleotide-bd"/>
</dbReference>
<evidence type="ECO:0000256" key="4">
    <source>
        <dbReference type="ARBA" id="ARBA00034320"/>
    </source>
</evidence>
<dbReference type="OrthoDB" id="9808822at2"/>
<gene>
    <name evidence="8" type="primary">yjiA</name>
    <name evidence="8" type="ORF">ROA7450_03512</name>
</gene>
<dbReference type="SMART" id="SM00833">
    <property type="entry name" value="CobW_C"/>
    <property type="match status" value="1"/>
</dbReference>
<reference evidence="8 9" key="1">
    <citation type="submission" date="2017-03" db="EMBL/GenBank/DDBJ databases">
        <authorList>
            <person name="Afonso C.L."/>
            <person name="Miller P.J."/>
            <person name="Scott M.A."/>
            <person name="Spackman E."/>
            <person name="Goraichik I."/>
            <person name="Dimitrov K.M."/>
            <person name="Suarez D.L."/>
            <person name="Swayne D.E."/>
        </authorList>
    </citation>
    <scope>NUCLEOTIDE SEQUENCE [LARGE SCALE GENOMIC DNA]</scope>
    <source>
        <strain evidence="8 9">CECT 7450</strain>
    </source>
</reference>
<dbReference type="GO" id="GO:0000166">
    <property type="term" value="F:nucleotide binding"/>
    <property type="evidence" value="ECO:0007669"/>
    <property type="project" value="UniProtKB-KW"/>
</dbReference>
<protein>
    <submittedName>
        <fullName evidence="8">Putative GTP-binding protein YjiA</fullName>
    </submittedName>
</protein>
<dbReference type="CDD" id="cd03112">
    <property type="entry name" value="CobW-like"/>
    <property type="match status" value="1"/>
</dbReference>